<keyword evidence="2" id="KW-0238">DNA-binding</keyword>
<dbReference type="InterPro" id="IPR008920">
    <property type="entry name" value="TF_FadR/GntR_C"/>
</dbReference>
<evidence type="ECO:0000256" key="2">
    <source>
        <dbReference type="ARBA" id="ARBA00023125"/>
    </source>
</evidence>
<dbReference type="SUPFAM" id="SSF46785">
    <property type="entry name" value="Winged helix' DNA-binding domain"/>
    <property type="match status" value="1"/>
</dbReference>
<dbReference type="InterPro" id="IPR036390">
    <property type="entry name" value="WH_DNA-bd_sf"/>
</dbReference>
<dbReference type="Gene3D" id="1.20.120.530">
    <property type="entry name" value="GntR ligand-binding domain-like"/>
    <property type="match status" value="1"/>
</dbReference>
<sequence length="234" mass="26262">MCYIFFMSSIQLPQAPRRSLVDSAIDLIRNQIETGVWKVGDRIPKEQELADMLQIGRNTVREAVRVLSHANMLEVRQGDGTYVRMSVDSAEIMRRVNRASLQDHFELRAVLETEAARLAAIHSTKADIALLRQLLNQRGEQHDAASLEKFIEADMALHNAIAQSSKNTALAELYRYFSTTIKDNMLSALSDSELPEPGFQVHRKLIDAIEAHDEEEAVAAVTELTRPLIIALKA</sequence>
<evidence type="ECO:0000259" key="4">
    <source>
        <dbReference type="PROSITE" id="PS50949"/>
    </source>
</evidence>
<dbReference type="PANTHER" id="PTHR43537:SF47">
    <property type="entry name" value="REGULATORY PROTEIN GNTR HTH"/>
    <property type="match status" value="1"/>
</dbReference>
<gene>
    <name evidence="5" type="ORF">GCM10008943_23010</name>
</gene>
<dbReference type="SMART" id="SM00345">
    <property type="entry name" value="HTH_GNTR"/>
    <property type="match status" value="1"/>
</dbReference>
<name>A0ABN1G9I8_9HYPH</name>
<reference evidence="5 6" key="1">
    <citation type="journal article" date="2019" name="Int. J. Syst. Evol. Microbiol.">
        <title>The Global Catalogue of Microorganisms (GCM) 10K type strain sequencing project: providing services to taxonomists for standard genome sequencing and annotation.</title>
        <authorList>
            <consortium name="The Broad Institute Genomics Platform"/>
            <consortium name="The Broad Institute Genome Sequencing Center for Infectious Disease"/>
            <person name="Wu L."/>
            <person name="Ma J."/>
        </authorList>
    </citation>
    <scope>NUCLEOTIDE SEQUENCE [LARGE SCALE GENOMIC DNA]</scope>
    <source>
        <strain evidence="5 6">JCM 15115</strain>
    </source>
</reference>
<dbReference type="Pfam" id="PF07729">
    <property type="entry name" value="FCD"/>
    <property type="match status" value="1"/>
</dbReference>
<evidence type="ECO:0000256" key="1">
    <source>
        <dbReference type="ARBA" id="ARBA00023015"/>
    </source>
</evidence>
<dbReference type="Pfam" id="PF00392">
    <property type="entry name" value="GntR"/>
    <property type="match status" value="1"/>
</dbReference>
<evidence type="ECO:0000313" key="6">
    <source>
        <dbReference type="Proteomes" id="UP001424441"/>
    </source>
</evidence>
<comment type="caution">
    <text evidence="5">The sequence shown here is derived from an EMBL/GenBank/DDBJ whole genome shotgun (WGS) entry which is preliminary data.</text>
</comment>
<dbReference type="SUPFAM" id="SSF48008">
    <property type="entry name" value="GntR ligand-binding domain-like"/>
    <property type="match status" value="1"/>
</dbReference>
<dbReference type="CDD" id="cd07377">
    <property type="entry name" value="WHTH_GntR"/>
    <property type="match status" value="1"/>
</dbReference>
<dbReference type="Proteomes" id="UP001424441">
    <property type="component" value="Unassembled WGS sequence"/>
</dbReference>
<proteinExistence type="predicted"/>
<organism evidence="5 6">
    <name type="scientific">Paenochrobactrum glaciei</name>
    <dbReference type="NCBI Taxonomy" id="486407"/>
    <lineage>
        <taxon>Bacteria</taxon>
        <taxon>Pseudomonadati</taxon>
        <taxon>Pseudomonadota</taxon>
        <taxon>Alphaproteobacteria</taxon>
        <taxon>Hyphomicrobiales</taxon>
        <taxon>Brucellaceae</taxon>
        <taxon>Paenochrobactrum</taxon>
    </lineage>
</organism>
<dbReference type="SMART" id="SM00895">
    <property type="entry name" value="FCD"/>
    <property type="match status" value="1"/>
</dbReference>
<evidence type="ECO:0000313" key="5">
    <source>
        <dbReference type="EMBL" id="GAA0606859.1"/>
    </source>
</evidence>
<dbReference type="InterPro" id="IPR011711">
    <property type="entry name" value="GntR_C"/>
</dbReference>
<keyword evidence="3" id="KW-0804">Transcription</keyword>
<evidence type="ECO:0000256" key="3">
    <source>
        <dbReference type="ARBA" id="ARBA00023163"/>
    </source>
</evidence>
<dbReference type="PROSITE" id="PS50949">
    <property type="entry name" value="HTH_GNTR"/>
    <property type="match status" value="1"/>
</dbReference>
<keyword evidence="1" id="KW-0805">Transcription regulation</keyword>
<dbReference type="EMBL" id="BAAADE010000004">
    <property type="protein sequence ID" value="GAA0606859.1"/>
    <property type="molecule type" value="Genomic_DNA"/>
</dbReference>
<feature type="domain" description="HTH gntR-type" evidence="4">
    <location>
        <begin position="18"/>
        <end position="86"/>
    </location>
</feature>
<keyword evidence="6" id="KW-1185">Reference proteome</keyword>
<accession>A0ABN1G9I8</accession>
<dbReference type="Gene3D" id="1.10.10.10">
    <property type="entry name" value="Winged helix-like DNA-binding domain superfamily/Winged helix DNA-binding domain"/>
    <property type="match status" value="1"/>
</dbReference>
<dbReference type="PRINTS" id="PR00035">
    <property type="entry name" value="HTHGNTR"/>
</dbReference>
<dbReference type="InterPro" id="IPR036388">
    <property type="entry name" value="WH-like_DNA-bd_sf"/>
</dbReference>
<dbReference type="InterPro" id="IPR000524">
    <property type="entry name" value="Tscrpt_reg_HTH_GntR"/>
</dbReference>
<protein>
    <submittedName>
        <fullName evidence="5">FadR/GntR family transcriptional regulator</fullName>
    </submittedName>
</protein>
<dbReference type="PANTHER" id="PTHR43537">
    <property type="entry name" value="TRANSCRIPTIONAL REGULATOR, GNTR FAMILY"/>
    <property type="match status" value="1"/>
</dbReference>